<dbReference type="RefSeq" id="WP_261514284.1">
    <property type="nucleotide sequence ID" value="NZ_JAODNV010000005.1"/>
</dbReference>
<reference evidence="3" key="1">
    <citation type="submission" date="2022-08" db="EMBL/GenBank/DDBJ databases">
        <title>Chelativorans sichuanense sp. nov., a paraffin oil-degrading bacterium isolated from a mixture of oil-based drill cuttings and paddy soil.</title>
        <authorList>
            <person name="Yu J."/>
            <person name="Liu H."/>
            <person name="Chen Q."/>
        </authorList>
    </citation>
    <scope>NUCLEOTIDE SEQUENCE</scope>
    <source>
        <strain evidence="3">SCAU 2101</strain>
    </source>
</reference>
<dbReference type="Pfam" id="PF07786">
    <property type="entry name" value="HGSNAT_cat"/>
    <property type="match status" value="1"/>
</dbReference>
<dbReference type="EMBL" id="JAODNV010000005">
    <property type="protein sequence ID" value="MCT8989497.1"/>
    <property type="molecule type" value="Genomic_DNA"/>
</dbReference>
<feature type="transmembrane region" description="Helical" evidence="1">
    <location>
        <begin position="132"/>
        <end position="151"/>
    </location>
</feature>
<evidence type="ECO:0000259" key="2">
    <source>
        <dbReference type="Pfam" id="PF07786"/>
    </source>
</evidence>
<name>A0A9X3B5Z1_9HYPH</name>
<feature type="transmembrane region" description="Helical" evidence="1">
    <location>
        <begin position="80"/>
        <end position="99"/>
    </location>
</feature>
<dbReference type="InterPro" id="IPR012429">
    <property type="entry name" value="HGSNAT_cat"/>
</dbReference>
<evidence type="ECO:0000313" key="3">
    <source>
        <dbReference type="EMBL" id="MCT8989497.1"/>
    </source>
</evidence>
<accession>A0A9X3B5Z1</accession>
<comment type="caution">
    <text evidence="3">The sequence shown here is derived from an EMBL/GenBank/DDBJ whole genome shotgun (WGS) entry which is preliminary data.</text>
</comment>
<feature type="domain" description="Heparan-alpha-glucosaminide N-acetyltransferase catalytic" evidence="2">
    <location>
        <begin position="7"/>
        <end position="228"/>
    </location>
</feature>
<keyword evidence="1" id="KW-0812">Transmembrane</keyword>
<keyword evidence="4" id="KW-1185">Reference proteome</keyword>
<protein>
    <submittedName>
        <fullName evidence="3">DUF1624 domain-containing protein</fullName>
    </submittedName>
</protein>
<evidence type="ECO:0000256" key="1">
    <source>
        <dbReference type="SAM" id="Phobius"/>
    </source>
</evidence>
<proteinExistence type="predicted"/>
<feature type="transmembrane region" description="Helical" evidence="1">
    <location>
        <begin position="171"/>
        <end position="190"/>
    </location>
</feature>
<dbReference type="AlphaFoldDB" id="A0A9X3B5Z1"/>
<feature type="transmembrane region" description="Helical" evidence="1">
    <location>
        <begin position="49"/>
        <end position="68"/>
    </location>
</feature>
<evidence type="ECO:0000313" key="4">
    <source>
        <dbReference type="Proteomes" id="UP001149009"/>
    </source>
</evidence>
<gene>
    <name evidence="3" type="ORF">NYR54_04185</name>
</gene>
<keyword evidence="1" id="KW-1133">Transmembrane helix</keyword>
<feature type="transmembrane region" description="Helical" evidence="1">
    <location>
        <begin position="105"/>
        <end position="125"/>
    </location>
</feature>
<feature type="transmembrane region" description="Helical" evidence="1">
    <location>
        <begin position="12"/>
        <end position="29"/>
    </location>
</feature>
<organism evidence="3 4">
    <name type="scientific">Chelativorans petroleitrophicus</name>
    <dbReference type="NCBI Taxonomy" id="2975484"/>
    <lineage>
        <taxon>Bacteria</taxon>
        <taxon>Pseudomonadati</taxon>
        <taxon>Pseudomonadota</taxon>
        <taxon>Alphaproteobacteria</taxon>
        <taxon>Hyphomicrobiales</taxon>
        <taxon>Phyllobacteriaceae</taxon>
        <taxon>Chelativorans</taxon>
    </lineage>
</organism>
<keyword evidence="1" id="KW-0472">Membrane</keyword>
<dbReference type="Proteomes" id="UP001149009">
    <property type="component" value="Unassembled WGS sequence"/>
</dbReference>
<sequence length="313" mass="34671">MQPKRTRIELVDVARGVALVAMAIYHFTWDLDFFGYIAPNTSVTGGWKIFARLIASSFLFLVGVSLFLAHRERFRLRPFLKRLAVIAAAAATITVVTYFVTPEGFIFFGILHHITLASVLGALALRLPIPIILALAVFAIAAPHIVQAPFLDQPVFWWMGLSSNVRPSNDYIPLFPWFGAVLLGLAAAKASARAGLIERLGNLRPTRKVPLLAAAGRHSLVFYLLHQPVLFSLVWLFALMMPPTPDPAQFLQACTGECATRNEEPFCRAYCACVLEEASAAGRLGALYSRQADDETQAWLEDVVFRCSMENYE</sequence>
<feature type="transmembrane region" description="Helical" evidence="1">
    <location>
        <begin position="220"/>
        <end position="241"/>
    </location>
</feature>